<organism evidence="2 3">
    <name type="scientific">Leishmania major</name>
    <dbReference type="NCBI Taxonomy" id="5664"/>
    <lineage>
        <taxon>Eukaryota</taxon>
        <taxon>Discoba</taxon>
        <taxon>Euglenozoa</taxon>
        <taxon>Kinetoplastea</taxon>
        <taxon>Metakinetoplastina</taxon>
        <taxon>Trypanosomatida</taxon>
        <taxon>Trypanosomatidae</taxon>
        <taxon>Leishmaniinae</taxon>
        <taxon>Leishmania</taxon>
    </lineage>
</organism>
<evidence type="ECO:0000256" key="1">
    <source>
        <dbReference type="SAM" id="MobiDB-lite"/>
    </source>
</evidence>
<dbReference type="Proteomes" id="UP000000542">
    <property type="component" value="Chromosome 1"/>
</dbReference>
<protein>
    <submittedName>
        <fullName evidence="2">Uncharacterized protein</fullName>
    </submittedName>
</protein>
<feature type="compositionally biased region" description="Low complexity" evidence="1">
    <location>
        <begin position="615"/>
        <end position="637"/>
    </location>
</feature>
<dbReference type="HOGENOM" id="CLU_417675_0_0_1"/>
<feature type="compositionally biased region" description="Basic and acidic residues" evidence="1">
    <location>
        <begin position="166"/>
        <end position="181"/>
    </location>
</feature>
<gene>
    <name evidence="2" type="ORF">LMJF_01_0120</name>
</gene>
<proteinExistence type="predicted"/>
<dbReference type="InParanoid" id="E9AC01"/>
<dbReference type="EMBL" id="FR796397">
    <property type="protein sequence ID" value="CBZ11815.1"/>
    <property type="molecule type" value="Genomic_DNA"/>
</dbReference>
<sequence>MHFASGPCSRHQRPQRENRYTVHYNVDGRAASSSTATLLPLRRYSRARDISATLTAPVVEYRQPQWTMPLGKLIWTLSSVPNPTAAATGVERRSGGSRSGAPHAHCIPSPCPAAFTAARTLSCLGGAAASAARATETTLRSSSKVMRQPFTSPYMESSPPSAAAADQRDYEAEGSRVRGERPGGATATAGRHSSGSSPPPRSATSDRQSHRSRDIAQVRPGCTTPMERVRYRSSVTRKLIDLYDEVAELYDCRENMRNQVTQAMRIDPRYCKERHGEVRLACKPTLQQQSAVESVENALEGLHDAVHELVAAYLTQEEKRHLGIDTHLFQTSTEKANTYQYAPPPPKPRSSSSNAARRARQKTSAAATFPHPSTRHREVRVEKEEGDAHENTAATAPTPAAPTLTVPVDTPAPQQQPLTNTTTNKKISNSVWDSSAPAASAAFSSAAISLPASSVKLAQQSVVELSQLAAPQQPVTSSSQPLCSSIVHVAAPEKHEDGSGTAAEQKPVAASHTQDTEIAEGTPERVVASAVSASTLSVTWPTDTGAGSTLHLPTGSQPPLATERLLKVPVSSPDALTPIAKTPPAIPPRPTSVQAQAQEPALTSANPTPPPSHPPSQDAVAASCNDASAAKASASQARTAVVGFKRFLIDSDSNSSC</sequence>
<name>E9AC01_LEIMA</name>
<dbReference type="VEuPathDB" id="TriTrypDB:LMJSD75_010006200"/>
<feature type="region of interest" description="Disordered" evidence="1">
    <location>
        <begin position="337"/>
        <end position="426"/>
    </location>
</feature>
<evidence type="ECO:0000313" key="3">
    <source>
        <dbReference type="Proteomes" id="UP000000542"/>
    </source>
</evidence>
<feature type="compositionally biased region" description="Low complexity" evidence="1">
    <location>
        <begin position="392"/>
        <end position="426"/>
    </location>
</feature>
<feature type="region of interest" description="Disordered" evidence="1">
    <location>
        <begin position="493"/>
        <end position="524"/>
    </location>
</feature>
<feature type="compositionally biased region" description="Polar residues" evidence="1">
    <location>
        <begin position="149"/>
        <end position="160"/>
    </location>
</feature>
<reference evidence="2 3" key="2">
    <citation type="journal article" date="2005" name="Science">
        <title>The genome of the kinetoplastid parasite, Leishmania major.</title>
        <authorList>
            <person name="Ivens A.C."/>
            <person name="Peacock C.S."/>
            <person name="Worthey E.A."/>
            <person name="Murphy L."/>
            <person name="Aggarwal G."/>
            <person name="Berriman M."/>
            <person name="Sisk E."/>
            <person name="Rajandream M.A."/>
            <person name="Adlem E."/>
            <person name="Aert R."/>
            <person name="Anupama A."/>
            <person name="Apostolou Z."/>
            <person name="Attipoe P."/>
            <person name="Bason N."/>
            <person name="Bauser C."/>
            <person name="Beck A."/>
            <person name="Beverley S.M."/>
            <person name="Bianchettin G."/>
            <person name="Borzym K."/>
            <person name="Bothe G."/>
            <person name="Bruschi C.V."/>
            <person name="Collins M."/>
            <person name="Cadag E."/>
            <person name="Ciarloni L."/>
            <person name="Clayton C."/>
            <person name="Coulson R.M."/>
            <person name="Cronin A."/>
            <person name="Cruz A.K."/>
            <person name="Davies R.M."/>
            <person name="De Gaudenzi J."/>
            <person name="Dobson D.E."/>
            <person name="Duesterhoeft A."/>
            <person name="Fazelina G."/>
            <person name="Fosker N."/>
            <person name="Frasch A.C."/>
            <person name="Fraser A."/>
            <person name="Fuchs M."/>
            <person name="Gabel C."/>
            <person name="Goble A."/>
            <person name="Goffeau A."/>
            <person name="Harris D."/>
            <person name="Hertz-Fowler C."/>
            <person name="Hilbert H."/>
            <person name="Horn D."/>
            <person name="Huang Y."/>
            <person name="Klages S."/>
            <person name="Knights A."/>
            <person name="Kube M."/>
            <person name="Larke N."/>
            <person name="Litvin L."/>
            <person name="Lord A."/>
            <person name="Louie T."/>
            <person name="Marra M."/>
            <person name="Masuy D."/>
            <person name="Matthews K."/>
            <person name="Michaeli S."/>
            <person name="Mottram J.C."/>
            <person name="Muller-Auer S."/>
            <person name="Munden H."/>
            <person name="Nelson S."/>
            <person name="Norbertczak H."/>
            <person name="Oliver K."/>
            <person name="O'neil S."/>
            <person name="Pentony M."/>
            <person name="Pohl T.M."/>
            <person name="Price C."/>
            <person name="Purnelle B."/>
            <person name="Quail M.A."/>
            <person name="Rabbinowitsch E."/>
            <person name="Reinhardt R."/>
            <person name="Rieger M."/>
            <person name="Rinta J."/>
            <person name="Robben J."/>
            <person name="Robertson L."/>
            <person name="Ruiz J.C."/>
            <person name="Rutter S."/>
            <person name="Saunders D."/>
            <person name="Schafer M."/>
            <person name="Schein J."/>
            <person name="Schwartz D.C."/>
            <person name="Seeger K."/>
            <person name="Seyler A."/>
            <person name="Sharp S."/>
            <person name="Shin H."/>
            <person name="Sivam D."/>
            <person name="Squares R."/>
            <person name="Squares S."/>
            <person name="Tosato V."/>
            <person name="Vogt C."/>
            <person name="Volckaert G."/>
            <person name="Wambutt R."/>
            <person name="Warren T."/>
            <person name="Wedler H."/>
            <person name="Woodward J."/>
            <person name="Zhou S."/>
            <person name="Zimmermann W."/>
            <person name="Smith D.F."/>
            <person name="Blackwell J.M."/>
            <person name="Stuart K.D."/>
            <person name="Barrell B."/>
            <person name="Myler P.J."/>
        </authorList>
    </citation>
    <scope>NUCLEOTIDE SEQUENCE [LARGE SCALE GENOMIC DNA]</scope>
    <source>
        <strain evidence="3">MHOM/IL/81/Friedlin</strain>
    </source>
</reference>
<dbReference type="VEuPathDB" id="TriTrypDB:LmjF.01.0120"/>
<dbReference type="VEuPathDB" id="TriTrypDB:LMJLV39_010006100"/>
<dbReference type="AlphaFoldDB" id="E9AC01"/>
<dbReference type="eggNOG" id="ENOG502SASI">
    <property type="taxonomic scope" value="Eukaryota"/>
</dbReference>
<dbReference type="OMA" id="ANTYQYA"/>
<feature type="region of interest" description="Disordered" evidence="1">
    <location>
        <begin position="136"/>
        <end position="219"/>
    </location>
</feature>
<reference evidence="3" key="1">
    <citation type="journal article" date="1999" name="Proc. Natl. Acad. Sci. U.S.A.">
        <title>Leishmania major Friedlin chromosome 1 has an unusual distribution of protein-coding genes.</title>
        <authorList>
            <person name="Myler P.J."/>
            <person name="Audleman L."/>
            <person name="deVos T."/>
            <person name="Hixson G."/>
            <person name="Kiser P."/>
            <person name="Lemley C."/>
            <person name="Magness C."/>
            <person name="Rickel E."/>
            <person name="Sisk E."/>
            <person name="Sunkin S."/>
            <person name="Swartzell S."/>
            <person name="Westlake T."/>
            <person name="Bastien P."/>
            <person name="Fu G."/>
            <person name="Ivens A."/>
            <person name="Stuart K."/>
        </authorList>
    </citation>
    <scope>NUCLEOTIDE SEQUENCE [LARGE SCALE GENOMIC DNA]</scope>
    <source>
        <strain evidence="3">MHOM/IL/81/Friedlin</strain>
    </source>
</reference>
<feature type="compositionally biased region" description="Basic and acidic residues" evidence="1">
    <location>
        <begin position="375"/>
        <end position="390"/>
    </location>
</feature>
<reference evidence="2 3" key="3">
    <citation type="journal article" date="2011" name="Genome Res.">
        <title>Chromosome and gene copy number variation allow major structural change between species and strains of Leishmania.</title>
        <authorList>
            <person name="Rogers M.B."/>
            <person name="Hilley J.D."/>
            <person name="Dickens N.J."/>
            <person name="Wilkes J."/>
            <person name="Bates P.A."/>
            <person name="Depledge D.P."/>
            <person name="Harris D."/>
            <person name="Her Y."/>
            <person name="Herzyk P."/>
            <person name="Imamura H."/>
            <person name="Otto T.D."/>
            <person name="Sanders M."/>
            <person name="Seeger K."/>
            <person name="Dujardin J.C."/>
            <person name="Berriman M."/>
            <person name="Smith D.F."/>
            <person name="Hertz-Fowler C."/>
            <person name="Mottram J.C."/>
        </authorList>
    </citation>
    <scope>NUCLEOTIDE SEQUENCE [LARGE SCALE GENOMIC DNA]</scope>
    <source>
        <strain evidence="3">MHOM/IL/81/Friedlin</strain>
    </source>
</reference>
<evidence type="ECO:0000313" key="2">
    <source>
        <dbReference type="EMBL" id="CBZ11815.1"/>
    </source>
</evidence>
<accession>E9AC01</accession>
<dbReference type="VEuPathDB" id="TriTrypDB:LMJFC_010006200"/>
<keyword evidence="3" id="KW-1185">Reference proteome</keyword>
<feature type="region of interest" description="Disordered" evidence="1">
    <location>
        <begin position="576"/>
        <end position="637"/>
    </location>
</feature>
<dbReference type="KEGG" id="lma:LMJF_01_0120"/>
<feature type="compositionally biased region" description="Polar residues" evidence="1">
    <location>
        <begin position="592"/>
        <end position="606"/>
    </location>
</feature>
<dbReference type="RefSeq" id="XP_003721532.1">
    <property type="nucleotide sequence ID" value="XM_003721484.1"/>
</dbReference>
<feature type="compositionally biased region" description="Basic and acidic residues" evidence="1">
    <location>
        <begin position="207"/>
        <end position="216"/>
    </location>
</feature>
<dbReference type="GeneID" id="12983105"/>